<protein>
    <submittedName>
        <fullName evidence="1">Uncharacterized protein</fullName>
    </submittedName>
</protein>
<dbReference type="OrthoDB" id="10404533at2759"/>
<dbReference type="GeneID" id="25729232"/>
<dbReference type="SUPFAM" id="SSF54909">
    <property type="entry name" value="Dimeric alpha+beta barrel"/>
    <property type="match status" value="1"/>
</dbReference>
<keyword evidence="2" id="KW-1185">Reference proteome</keyword>
<proteinExistence type="predicted"/>
<organism evidence="1 2">
    <name type="scientific">Monoraphidium neglectum</name>
    <dbReference type="NCBI Taxonomy" id="145388"/>
    <lineage>
        <taxon>Eukaryota</taxon>
        <taxon>Viridiplantae</taxon>
        <taxon>Chlorophyta</taxon>
        <taxon>core chlorophytes</taxon>
        <taxon>Chlorophyceae</taxon>
        <taxon>CS clade</taxon>
        <taxon>Sphaeropleales</taxon>
        <taxon>Selenastraceae</taxon>
        <taxon>Monoraphidium</taxon>
    </lineage>
</organism>
<dbReference type="Proteomes" id="UP000054498">
    <property type="component" value="Unassembled WGS sequence"/>
</dbReference>
<dbReference type="Gene3D" id="3.30.70.3420">
    <property type="match status" value="1"/>
</dbReference>
<dbReference type="InterPro" id="IPR011008">
    <property type="entry name" value="Dimeric_a/b-barrel"/>
</dbReference>
<reference evidence="1 2" key="1">
    <citation type="journal article" date="2013" name="BMC Genomics">
        <title>Reconstruction of the lipid metabolism for the microalga Monoraphidium neglectum from its genome sequence reveals characteristics suitable for biofuel production.</title>
        <authorList>
            <person name="Bogen C."/>
            <person name="Al-Dilaimi A."/>
            <person name="Albersmeier A."/>
            <person name="Wichmann J."/>
            <person name="Grundmann M."/>
            <person name="Rupp O."/>
            <person name="Lauersen K.J."/>
            <person name="Blifernez-Klassen O."/>
            <person name="Kalinowski J."/>
            <person name="Goesmann A."/>
            <person name="Mussgnug J.H."/>
            <person name="Kruse O."/>
        </authorList>
    </citation>
    <scope>NUCLEOTIDE SEQUENCE [LARGE SCALE GENOMIC DNA]</scope>
    <source>
        <strain evidence="1 2">SAG 48.87</strain>
    </source>
</reference>
<name>A0A0D2MMP7_9CHLO</name>
<dbReference type="EMBL" id="KK103189">
    <property type="protein sequence ID" value="KIY96040.1"/>
    <property type="molecule type" value="Genomic_DNA"/>
</dbReference>
<dbReference type="KEGG" id="mng:MNEG_11921"/>
<gene>
    <name evidence="1" type="ORF">MNEG_11921</name>
</gene>
<evidence type="ECO:0000313" key="1">
    <source>
        <dbReference type="EMBL" id="KIY96040.1"/>
    </source>
</evidence>
<sequence>MVLVAFTAGEEGEWSVTSVAPVTGDPLPAAPQLAVREGPAAAAALGGTHQSAAAWALAGVTSNLRYTTRDELKQLVPVSEGLGRPAATRAALIPIKKSAAWWALSQDERLSIISTSQHVAIGLKVLPAVSRRLHHCRDLGLGPGDEAPPFDFLTW</sequence>
<dbReference type="AlphaFoldDB" id="A0A0D2MMP7"/>
<dbReference type="RefSeq" id="XP_013895060.1">
    <property type="nucleotide sequence ID" value="XM_014039606.1"/>
</dbReference>
<accession>A0A0D2MMP7</accession>
<evidence type="ECO:0000313" key="2">
    <source>
        <dbReference type="Proteomes" id="UP000054498"/>
    </source>
</evidence>